<sequence length="130" mass="13907">MTNHEQLHRERGTPGAPSNTDENRATPNDFGRTGPAPRGNEVRSAIVHGVATLVIALIVATVAGATDGTAETALIVLAPIVVLIGALTALWRTYRSWRSGGRWQIWQGAGWFLLAMFIFFLSGVGPLITS</sequence>
<comment type="caution">
    <text evidence="3">The sequence shown here is derived from an EMBL/GenBank/DDBJ whole genome shotgun (WGS) entry which is preliminary data.</text>
</comment>
<gene>
    <name evidence="3" type="ORF">OSB52_01195</name>
</gene>
<dbReference type="AlphaFoldDB" id="A0A9X3D0V4"/>
<organism evidence="3 4">
    <name type="scientific">Gordonia aquimaris</name>
    <dbReference type="NCBI Taxonomy" id="2984863"/>
    <lineage>
        <taxon>Bacteria</taxon>
        <taxon>Bacillati</taxon>
        <taxon>Actinomycetota</taxon>
        <taxon>Actinomycetes</taxon>
        <taxon>Mycobacteriales</taxon>
        <taxon>Gordoniaceae</taxon>
        <taxon>Gordonia</taxon>
    </lineage>
</organism>
<feature type="transmembrane region" description="Helical" evidence="2">
    <location>
        <begin position="45"/>
        <end position="66"/>
    </location>
</feature>
<keyword evidence="2" id="KW-0472">Membrane</keyword>
<accession>A0A9X3D0V4</accession>
<evidence type="ECO:0000313" key="4">
    <source>
        <dbReference type="Proteomes" id="UP001143347"/>
    </source>
</evidence>
<protein>
    <submittedName>
        <fullName evidence="3">Uncharacterized protein</fullName>
    </submittedName>
</protein>
<keyword evidence="2" id="KW-1133">Transmembrane helix</keyword>
<dbReference type="RefSeq" id="WP_266059744.1">
    <property type="nucleotide sequence ID" value="NZ_JAPKFM010000001.1"/>
</dbReference>
<feature type="region of interest" description="Disordered" evidence="1">
    <location>
        <begin position="1"/>
        <end position="40"/>
    </location>
</feature>
<feature type="compositionally biased region" description="Basic and acidic residues" evidence="1">
    <location>
        <begin position="1"/>
        <end position="12"/>
    </location>
</feature>
<feature type="transmembrane region" description="Helical" evidence="2">
    <location>
        <begin position="72"/>
        <end position="91"/>
    </location>
</feature>
<dbReference type="EMBL" id="JAPKFM010000001">
    <property type="protein sequence ID" value="MCX2962702.1"/>
    <property type="molecule type" value="Genomic_DNA"/>
</dbReference>
<keyword evidence="4" id="KW-1185">Reference proteome</keyword>
<keyword evidence="2" id="KW-0812">Transmembrane</keyword>
<evidence type="ECO:0000256" key="2">
    <source>
        <dbReference type="SAM" id="Phobius"/>
    </source>
</evidence>
<name>A0A9X3D0V4_9ACTN</name>
<proteinExistence type="predicted"/>
<evidence type="ECO:0000256" key="1">
    <source>
        <dbReference type="SAM" id="MobiDB-lite"/>
    </source>
</evidence>
<dbReference type="Proteomes" id="UP001143347">
    <property type="component" value="Unassembled WGS sequence"/>
</dbReference>
<feature type="transmembrane region" description="Helical" evidence="2">
    <location>
        <begin position="111"/>
        <end position="129"/>
    </location>
</feature>
<evidence type="ECO:0000313" key="3">
    <source>
        <dbReference type="EMBL" id="MCX2962702.1"/>
    </source>
</evidence>
<reference evidence="3" key="1">
    <citation type="submission" date="2022-10" db="EMBL/GenBank/DDBJ databases">
        <title>WGS of marine actinomycetes from Thailand.</title>
        <authorList>
            <person name="Thawai C."/>
        </authorList>
    </citation>
    <scope>NUCLEOTIDE SEQUENCE</scope>
    <source>
        <strain evidence="3">SW21</strain>
    </source>
</reference>